<proteinExistence type="inferred from homology"/>
<keyword evidence="11" id="KW-1185">Reference proteome</keyword>
<keyword evidence="8" id="KW-0997">Cell inner membrane</keyword>
<organism evidence="10 11">
    <name type="scientific">Neptunicella marina</name>
    <dbReference type="NCBI Taxonomy" id="2125989"/>
    <lineage>
        <taxon>Bacteria</taxon>
        <taxon>Pseudomonadati</taxon>
        <taxon>Pseudomonadota</taxon>
        <taxon>Gammaproteobacteria</taxon>
        <taxon>Alteromonadales</taxon>
        <taxon>Alteromonadaceae</taxon>
        <taxon>Neptunicella</taxon>
    </lineage>
</organism>
<evidence type="ECO:0000313" key="11">
    <source>
        <dbReference type="Proteomes" id="UP000601768"/>
    </source>
</evidence>
<feature type="transmembrane region" description="Helical" evidence="9">
    <location>
        <begin position="34"/>
        <end position="58"/>
    </location>
</feature>
<reference evidence="10" key="2">
    <citation type="submission" date="2020-08" db="EMBL/GenBank/DDBJ databases">
        <authorList>
            <person name="Lai Q."/>
        </authorList>
    </citation>
    <scope>NUCLEOTIDE SEQUENCE</scope>
    <source>
        <strain evidence="10">S27-2</strain>
    </source>
</reference>
<dbReference type="InterPro" id="IPR007227">
    <property type="entry name" value="Cell_shape_determining_MreD"/>
</dbReference>
<dbReference type="PANTHER" id="PTHR37484:SF1">
    <property type="entry name" value="ROD SHAPE-DETERMINING PROTEIN MRED"/>
    <property type="match status" value="1"/>
</dbReference>
<comment type="similarity">
    <text evidence="2 8">Belongs to the MreD family.</text>
</comment>
<feature type="transmembrane region" description="Helical" evidence="9">
    <location>
        <begin position="130"/>
        <end position="148"/>
    </location>
</feature>
<evidence type="ECO:0000256" key="4">
    <source>
        <dbReference type="ARBA" id="ARBA00022692"/>
    </source>
</evidence>
<accession>A0A8J6IRD9</accession>
<evidence type="ECO:0000256" key="1">
    <source>
        <dbReference type="ARBA" id="ARBA00004651"/>
    </source>
</evidence>
<evidence type="ECO:0000256" key="9">
    <source>
        <dbReference type="SAM" id="Phobius"/>
    </source>
</evidence>
<keyword evidence="6 9" id="KW-1133">Transmembrane helix</keyword>
<keyword evidence="4 9" id="KW-0812">Transmembrane</keyword>
<evidence type="ECO:0000256" key="3">
    <source>
        <dbReference type="ARBA" id="ARBA00022475"/>
    </source>
</evidence>
<evidence type="ECO:0000256" key="7">
    <source>
        <dbReference type="ARBA" id="ARBA00023136"/>
    </source>
</evidence>
<dbReference type="Proteomes" id="UP000601768">
    <property type="component" value="Unassembled WGS sequence"/>
</dbReference>
<name>A0A8J6IRD9_9ALTE</name>
<dbReference type="EMBL" id="JACNEP010000006">
    <property type="protein sequence ID" value="MBC3766120.1"/>
    <property type="molecule type" value="Genomic_DNA"/>
</dbReference>
<comment type="subcellular location">
    <subcellularLocation>
        <location evidence="8">Cell inner membrane</location>
    </subcellularLocation>
    <subcellularLocation>
        <location evidence="1">Cell membrane</location>
        <topology evidence="1">Multi-pass membrane protein</topology>
    </subcellularLocation>
</comment>
<dbReference type="AlphaFoldDB" id="A0A8J6IRD9"/>
<reference evidence="10" key="1">
    <citation type="journal article" date="2018" name="Int. J. Syst. Evol. Microbiol.">
        <title>Neptunicella marina gen. nov., sp. nov., isolated from surface seawater.</title>
        <authorList>
            <person name="Liu X."/>
            <person name="Lai Q."/>
            <person name="Du Y."/>
            <person name="Zhang X."/>
            <person name="Liu Z."/>
            <person name="Sun F."/>
            <person name="Shao Z."/>
        </authorList>
    </citation>
    <scope>NUCLEOTIDE SEQUENCE</scope>
    <source>
        <strain evidence="10">S27-2</strain>
    </source>
</reference>
<evidence type="ECO:0000256" key="2">
    <source>
        <dbReference type="ARBA" id="ARBA00007776"/>
    </source>
</evidence>
<protein>
    <recommendedName>
        <fullName evidence="8">Rod shape-determining protein MreD</fullName>
    </recommendedName>
</protein>
<dbReference type="GO" id="GO:0008360">
    <property type="term" value="P:regulation of cell shape"/>
    <property type="evidence" value="ECO:0007669"/>
    <property type="project" value="UniProtKB-UniRule"/>
</dbReference>
<sequence>MRIRHYAISLSILAALMLQIMPLPILVDKFRPDWVLLVLSYWTLALPTRVNVGIAFIYGLFLDILLGTTLGIHSFAMSLVIFILAANYQRLRNYSVWQQAIIIGVMSSLYHLVVFWLQHLLTDIYFIFDYLWPVVTSMFIWPWIFLLLRKTRRQLSVK</sequence>
<dbReference type="RefSeq" id="WP_186506592.1">
    <property type="nucleotide sequence ID" value="NZ_JACNEP010000006.1"/>
</dbReference>
<dbReference type="PANTHER" id="PTHR37484">
    <property type="entry name" value="ROD SHAPE-DETERMINING PROTEIN MRED"/>
    <property type="match status" value="1"/>
</dbReference>
<dbReference type="InterPro" id="IPR026034">
    <property type="entry name" value="MreD_proteobac"/>
</dbReference>
<dbReference type="PIRSF" id="PIRSF018472">
    <property type="entry name" value="MreD_proteobac"/>
    <property type="match status" value="1"/>
</dbReference>
<keyword evidence="5 8" id="KW-0133">Cell shape</keyword>
<dbReference type="Pfam" id="PF04093">
    <property type="entry name" value="MreD"/>
    <property type="match status" value="1"/>
</dbReference>
<dbReference type="NCBIfam" id="TIGR03426">
    <property type="entry name" value="shape_MreD"/>
    <property type="match status" value="1"/>
</dbReference>
<evidence type="ECO:0000256" key="5">
    <source>
        <dbReference type="ARBA" id="ARBA00022960"/>
    </source>
</evidence>
<feature type="transmembrane region" description="Helical" evidence="9">
    <location>
        <begin position="64"/>
        <end position="88"/>
    </location>
</feature>
<comment type="function">
    <text evidence="8">Involved in formation of the rod shape of the cell. May also contribute to regulation of formation of penicillin-binding proteins.</text>
</comment>
<evidence type="ECO:0000256" key="6">
    <source>
        <dbReference type="ARBA" id="ARBA00022989"/>
    </source>
</evidence>
<feature type="transmembrane region" description="Helical" evidence="9">
    <location>
        <begin position="6"/>
        <end position="27"/>
    </location>
</feature>
<feature type="transmembrane region" description="Helical" evidence="9">
    <location>
        <begin position="100"/>
        <end position="118"/>
    </location>
</feature>
<comment type="caution">
    <text evidence="10">The sequence shown here is derived from an EMBL/GenBank/DDBJ whole genome shotgun (WGS) entry which is preliminary data.</text>
</comment>
<evidence type="ECO:0000256" key="8">
    <source>
        <dbReference type="PIRNR" id="PIRNR018472"/>
    </source>
</evidence>
<keyword evidence="3 8" id="KW-1003">Cell membrane</keyword>
<dbReference type="GO" id="GO:0005886">
    <property type="term" value="C:plasma membrane"/>
    <property type="evidence" value="ECO:0007669"/>
    <property type="project" value="UniProtKB-SubCell"/>
</dbReference>
<gene>
    <name evidence="10" type="primary">mreD</name>
    <name evidence="10" type="ORF">H8B19_09525</name>
</gene>
<keyword evidence="7 8" id="KW-0472">Membrane</keyword>
<evidence type="ECO:0000313" key="10">
    <source>
        <dbReference type="EMBL" id="MBC3766120.1"/>
    </source>
</evidence>